<gene>
    <name evidence="2" type="ORF">GWK48_10625</name>
</gene>
<keyword evidence="3" id="KW-1185">Reference proteome</keyword>
<name>A0A6N0NVM2_9CREN</name>
<dbReference type="RefSeq" id="WP_174632133.1">
    <property type="nucleotide sequence ID" value="NZ_CP049074.1"/>
</dbReference>
<evidence type="ECO:0000313" key="2">
    <source>
        <dbReference type="EMBL" id="QKR00782.1"/>
    </source>
</evidence>
<evidence type="ECO:0000256" key="1">
    <source>
        <dbReference type="SAM" id="Phobius"/>
    </source>
</evidence>
<dbReference type="EMBL" id="CP049074">
    <property type="protein sequence ID" value="QKR00782.1"/>
    <property type="molecule type" value="Genomic_DNA"/>
</dbReference>
<dbReference type="OrthoDB" id="34742at2157"/>
<dbReference type="KEGG" id="mten:GWK48_10625"/>
<organism evidence="2 3">
    <name type="scientific">Metallosphaera tengchongensis</name>
    <dbReference type="NCBI Taxonomy" id="1532350"/>
    <lineage>
        <taxon>Archaea</taxon>
        <taxon>Thermoproteota</taxon>
        <taxon>Thermoprotei</taxon>
        <taxon>Sulfolobales</taxon>
        <taxon>Sulfolobaceae</taxon>
        <taxon>Metallosphaera</taxon>
    </lineage>
</organism>
<dbReference type="GeneID" id="55642402"/>
<sequence length="113" mass="13427">MDRYYLALLGEAGAAGIAKAFYVRFKLQSLETAYKQELTHWRYFRGFRRSRLEMPVYYTLFAAGILISLLGLNVTKRVIRRLETGAINFYLQNFRDDKSVEWILEDERHHMQV</sequence>
<protein>
    <submittedName>
        <fullName evidence="2">Uncharacterized protein</fullName>
    </submittedName>
</protein>
<reference evidence="2 3" key="1">
    <citation type="submission" date="2020-02" db="EMBL/GenBank/DDBJ databases">
        <title>Comparative genome analysis reveals the metabolism and evolution of the thermophilic archaeal genus Metallosphaera.</title>
        <authorList>
            <person name="Jiang C."/>
        </authorList>
    </citation>
    <scope>NUCLEOTIDE SEQUENCE [LARGE SCALE GENOMIC DNA]</scope>
    <source>
        <strain evidence="2 3">Ric-A</strain>
    </source>
</reference>
<feature type="transmembrane region" description="Helical" evidence="1">
    <location>
        <begin position="56"/>
        <end position="74"/>
    </location>
</feature>
<keyword evidence="1" id="KW-0812">Transmembrane</keyword>
<proteinExistence type="predicted"/>
<keyword evidence="1" id="KW-0472">Membrane</keyword>
<dbReference type="AlphaFoldDB" id="A0A6N0NVM2"/>
<evidence type="ECO:0000313" key="3">
    <source>
        <dbReference type="Proteomes" id="UP000509301"/>
    </source>
</evidence>
<dbReference type="Proteomes" id="UP000509301">
    <property type="component" value="Chromosome"/>
</dbReference>
<keyword evidence="1" id="KW-1133">Transmembrane helix</keyword>
<accession>A0A6N0NVM2</accession>